<dbReference type="InterPro" id="IPR036852">
    <property type="entry name" value="Peptidase_S8/S53_dom_sf"/>
</dbReference>
<evidence type="ECO:0000256" key="2">
    <source>
        <dbReference type="ARBA" id="ARBA00004271"/>
    </source>
</evidence>
<feature type="chain" id="PRO_5025441217" evidence="13">
    <location>
        <begin position="26"/>
        <end position="789"/>
    </location>
</feature>
<dbReference type="InterPro" id="IPR023828">
    <property type="entry name" value="Peptidase_S8_Ser-AS"/>
</dbReference>
<dbReference type="Pfam" id="PF05922">
    <property type="entry name" value="Inhibitor_I9"/>
    <property type="match status" value="1"/>
</dbReference>
<dbReference type="FunFam" id="3.30.70.80:FF:000002">
    <property type="entry name" value="Subtilisin-like protease SBT5.3"/>
    <property type="match status" value="1"/>
</dbReference>
<dbReference type="FunFam" id="3.50.30.30:FF:000005">
    <property type="entry name" value="subtilisin-like protease SBT1.5"/>
    <property type="match status" value="1"/>
</dbReference>
<keyword evidence="6 12" id="KW-0645">Protease</keyword>
<feature type="active site" description="Charge relay system" evidence="11 12">
    <location>
        <position position="560"/>
    </location>
</feature>
<dbReference type="FunFam" id="3.40.50.200:FF:000006">
    <property type="entry name" value="Subtilisin-like protease SBT1.5"/>
    <property type="match status" value="1"/>
</dbReference>
<evidence type="ECO:0000259" key="17">
    <source>
        <dbReference type="Pfam" id="PF17766"/>
    </source>
</evidence>
<comment type="caution">
    <text evidence="18">The sequence shown here is derived from an EMBL/GenBank/DDBJ whole genome shotgun (WGS) entry which is preliminary data.</text>
</comment>
<dbReference type="Pfam" id="PF00082">
    <property type="entry name" value="Peptidase_S8"/>
    <property type="match status" value="1"/>
</dbReference>
<dbReference type="EMBL" id="RXIC02000020">
    <property type="protein sequence ID" value="KAB1221635.1"/>
    <property type="molecule type" value="Genomic_DNA"/>
</dbReference>
<feature type="active site" description="Charge relay system" evidence="11 12">
    <location>
        <position position="151"/>
    </location>
</feature>
<dbReference type="InterPro" id="IPR034197">
    <property type="entry name" value="Peptidases_S8_3"/>
</dbReference>
<dbReference type="Pfam" id="PF17766">
    <property type="entry name" value="fn3_6"/>
    <property type="match status" value="1"/>
</dbReference>
<organism evidence="18 19">
    <name type="scientific">Morella rubra</name>
    <name type="common">Chinese bayberry</name>
    <dbReference type="NCBI Taxonomy" id="262757"/>
    <lineage>
        <taxon>Eukaryota</taxon>
        <taxon>Viridiplantae</taxon>
        <taxon>Streptophyta</taxon>
        <taxon>Embryophyta</taxon>
        <taxon>Tracheophyta</taxon>
        <taxon>Spermatophyta</taxon>
        <taxon>Magnoliopsida</taxon>
        <taxon>eudicotyledons</taxon>
        <taxon>Gunneridae</taxon>
        <taxon>Pentapetalae</taxon>
        <taxon>rosids</taxon>
        <taxon>fabids</taxon>
        <taxon>Fagales</taxon>
        <taxon>Myricaceae</taxon>
        <taxon>Morella</taxon>
    </lineage>
</organism>
<evidence type="ECO:0000259" key="16">
    <source>
        <dbReference type="Pfam" id="PF05922"/>
    </source>
</evidence>
<feature type="domain" description="Subtilisin-like protease fibronectin type-III" evidence="17">
    <location>
        <begin position="672"/>
        <end position="767"/>
    </location>
</feature>
<evidence type="ECO:0000256" key="5">
    <source>
        <dbReference type="ARBA" id="ARBA00022525"/>
    </source>
</evidence>
<keyword evidence="5" id="KW-0964">Secreted</keyword>
<evidence type="ECO:0000259" key="14">
    <source>
        <dbReference type="Pfam" id="PF00082"/>
    </source>
</evidence>
<dbReference type="InterPro" id="IPR015500">
    <property type="entry name" value="Peptidase_S8_subtilisin-rel"/>
</dbReference>
<dbReference type="InterPro" id="IPR037045">
    <property type="entry name" value="S8pro/Inhibitor_I9_sf"/>
</dbReference>
<dbReference type="PROSITE" id="PS51892">
    <property type="entry name" value="SUBTILASE"/>
    <property type="match status" value="1"/>
</dbReference>
<evidence type="ECO:0000256" key="8">
    <source>
        <dbReference type="ARBA" id="ARBA00022801"/>
    </source>
</evidence>
<evidence type="ECO:0000256" key="9">
    <source>
        <dbReference type="ARBA" id="ARBA00022825"/>
    </source>
</evidence>
<reference evidence="18 19" key="1">
    <citation type="journal article" date="2019" name="Plant Biotechnol. J.">
        <title>The red bayberry genome and genetic basis of sex determination.</title>
        <authorList>
            <person name="Jia H.M."/>
            <person name="Jia H.J."/>
            <person name="Cai Q.L."/>
            <person name="Wang Y."/>
            <person name="Zhao H.B."/>
            <person name="Yang W.F."/>
            <person name="Wang G.Y."/>
            <person name="Li Y.H."/>
            <person name="Zhan D.L."/>
            <person name="Shen Y.T."/>
            <person name="Niu Q.F."/>
            <person name="Chang L."/>
            <person name="Qiu J."/>
            <person name="Zhao L."/>
            <person name="Xie H.B."/>
            <person name="Fu W.Y."/>
            <person name="Jin J."/>
            <person name="Li X.W."/>
            <person name="Jiao Y."/>
            <person name="Zhou C.C."/>
            <person name="Tu T."/>
            <person name="Chai C.Y."/>
            <person name="Gao J.L."/>
            <person name="Fan L.J."/>
            <person name="van de Weg E."/>
            <person name="Wang J.Y."/>
            <person name="Gao Z.S."/>
        </authorList>
    </citation>
    <scope>NUCLEOTIDE SEQUENCE [LARGE SCALE GENOMIC DNA]</scope>
    <source>
        <tissue evidence="18">Leaves</tissue>
    </source>
</reference>
<dbReference type="AlphaFoldDB" id="A0A6A1W8W7"/>
<dbReference type="Gene3D" id="3.30.70.80">
    <property type="entry name" value="Peptidase S8 propeptide/proteinase inhibitor I9"/>
    <property type="match status" value="1"/>
</dbReference>
<evidence type="ECO:0000259" key="15">
    <source>
        <dbReference type="Pfam" id="PF02225"/>
    </source>
</evidence>
<keyword evidence="8 12" id="KW-0378">Hydrolase</keyword>
<feature type="domain" description="Inhibitor I9" evidence="16">
    <location>
        <begin position="30"/>
        <end position="114"/>
    </location>
</feature>
<evidence type="ECO:0000256" key="3">
    <source>
        <dbReference type="ARBA" id="ARBA00011073"/>
    </source>
</evidence>
<keyword evidence="4" id="KW-0052">Apoplast</keyword>
<dbReference type="CDD" id="cd04852">
    <property type="entry name" value="Peptidases_S8_3"/>
    <property type="match status" value="1"/>
</dbReference>
<dbReference type="Gene3D" id="3.40.50.200">
    <property type="entry name" value="Peptidase S8/S53 domain"/>
    <property type="match status" value="1"/>
</dbReference>
<dbReference type="InterPro" id="IPR041469">
    <property type="entry name" value="Subtilisin-like_FN3"/>
</dbReference>
<name>A0A6A1W8W7_9ROSI</name>
<keyword evidence="9 12" id="KW-0720">Serine protease</keyword>
<comment type="similarity">
    <text evidence="3 12">Belongs to the peptidase S8 family.</text>
</comment>
<evidence type="ECO:0000256" key="1">
    <source>
        <dbReference type="ARBA" id="ARBA00002076"/>
    </source>
</evidence>
<dbReference type="InterPro" id="IPR045051">
    <property type="entry name" value="SBT"/>
</dbReference>
<sequence>MLFPKLSVFFLLFVIFSMFQAPAFATRKLHIVYLGSHAHGPDVSAADLDRVADSHYDLLGSFLESYEMAKDSIVYSYNRHINGFAAYLEEEEAAEIAMHPKVVSVFLNQRRKLHTTHSWEFMAMDKGGVDHRNSLWKEARFGEDTIIANLDTGVWPKLESFSDKGFGPIPSKWKGICQNHTTHGFSCNRKLIGARYFNKGFASVNGQLNSSYETALDHEGHGSHTLSTAGGNFVPGANVFGLGNGTAKGGSPSARVAAYKVCWPPINDTGGCYDADILAGFDMAIHDGVDVISVSVGKDSVSNYFEDGMSIGAFHAVKEGIVMACSAGNAGPTPGSVTNVSPWMVTVGASTLDREFQAFVELQNGLRFKGESLSRALPEDRFYSLISGEQAKAANASAEDAMLCLTGTLEPEKVKGKILACLRGESGRVEKGEQAALAGAVGMILCNDKPNGNDILADPHVLPASHINYKAGTAVMAYINSTDDPLGFITAPTTQLSVKPSPFMAAFSSKGPNMLTPEILKPDVTAPGVNIIAGYTGATSPTEEPFDKRRVPFNIMSGTSMSCPHVAGVAGLLKTLHPGWSPAAIRSAITTTAKTRDNTFRSMLNASFVKATPFEHGAGHIRPNRAMDPGLVYDLTANDYLDFLCALGYDKTKIGLFSESPYECPKSANLMNFNYPSITVPALSGSVTVTRKLKNVGSPGTYAARIREPSGISVHVEPHLLKFENVGEEKSFELTLEAKKHDVAKDYVFGGLTWSDGKHYVRSPIVVAAAHPKMTLAGSVKNLDEASGY</sequence>
<keyword evidence="19" id="KW-1185">Reference proteome</keyword>
<feature type="domain" description="Peptidase S8/S53" evidence="14">
    <location>
        <begin position="142"/>
        <end position="597"/>
    </location>
</feature>
<dbReference type="SUPFAM" id="SSF52025">
    <property type="entry name" value="PA domain"/>
    <property type="match status" value="1"/>
</dbReference>
<evidence type="ECO:0000256" key="13">
    <source>
        <dbReference type="SAM" id="SignalP"/>
    </source>
</evidence>
<dbReference type="InterPro" id="IPR046450">
    <property type="entry name" value="PA_dom_sf"/>
</dbReference>
<evidence type="ECO:0000256" key="12">
    <source>
        <dbReference type="PROSITE-ProRule" id="PRU01240"/>
    </source>
</evidence>
<dbReference type="Gene3D" id="3.50.30.30">
    <property type="match status" value="1"/>
</dbReference>
<dbReference type="PRINTS" id="PR00723">
    <property type="entry name" value="SUBTILISIN"/>
</dbReference>
<feature type="domain" description="PA" evidence="15">
    <location>
        <begin position="401"/>
        <end position="474"/>
    </location>
</feature>
<evidence type="ECO:0000256" key="4">
    <source>
        <dbReference type="ARBA" id="ARBA00022523"/>
    </source>
</evidence>
<evidence type="ECO:0000313" key="18">
    <source>
        <dbReference type="EMBL" id="KAB1221635.1"/>
    </source>
</evidence>
<dbReference type="PROSITE" id="PS00138">
    <property type="entry name" value="SUBTILASE_SER"/>
    <property type="match status" value="1"/>
</dbReference>
<feature type="signal peptide" evidence="13">
    <location>
        <begin position="1"/>
        <end position="25"/>
    </location>
</feature>
<keyword evidence="10" id="KW-0325">Glycoprotein</keyword>
<dbReference type="PANTHER" id="PTHR10795">
    <property type="entry name" value="PROPROTEIN CONVERTASE SUBTILISIN/KEXIN"/>
    <property type="match status" value="1"/>
</dbReference>
<feature type="active site" description="Charge relay system" evidence="11 12">
    <location>
        <position position="221"/>
    </location>
</feature>
<dbReference type="Proteomes" id="UP000516437">
    <property type="component" value="Chromosome 2"/>
</dbReference>
<dbReference type="InterPro" id="IPR003137">
    <property type="entry name" value="PA_domain"/>
</dbReference>
<dbReference type="CDD" id="cd02120">
    <property type="entry name" value="PA_subtilisin_like"/>
    <property type="match status" value="1"/>
</dbReference>
<dbReference type="InterPro" id="IPR000209">
    <property type="entry name" value="Peptidase_S8/S53_dom"/>
</dbReference>
<dbReference type="GO" id="GO:0004252">
    <property type="term" value="F:serine-type endopeptidase activity"/>
    <property type="evidence" value="ECO:0007669"/>
    <property type="project" value="UniProtKB-UniRule"/>
</dbReference>
<dbReference type="Pfam" id="PF02225">
    <property type="entry name" value="PA"/>
    <property type="match status" value="1"/>
</dbReference>
<dbReference type="InterPro" id="IPR010259">
    <property type="entry name" value="S8pro/Inhibitor_I9"/>
</dbReference>
<dbReference type="Gene3D" id="2.60.40.2310">
    <property type="match status" value="1"/>
</dbReference>
<evidence type="ECO:0000256" key="6">
    <source>
        <dbReference type="ARBA" id="ARBA00022670"/>
    </source>
</evidence>
<keyword evidence="7 13" id="KW-0732">Signal</keyword>
<evidence type="ECO:0000256" key="11">
    <source>
        <dbReference type="PIRSR" id="PIRSR615500-1"/>
    </source>
</evidence>
<protein>
    <submittedName>
        <fullName evidence="18">Subtilisin-like protease</fullName>
    </submittedName>
</protein>
<gene>
    <name evidence="18" type="ORF">CJ030_MR2G024056</name>
</gene>
<dbReference type="FunFam" id="2.60.40.2310:FF:000002">
    <property type="entry name" value="p69E protein-like"/>
    <property type="match status" value="1"/>
</dbReference>
<comment type="subcellular location">
    <subcellularLocation>
        <location evidence="2">Secreted</location>
        <location evidence="2">Extracellular space</location>
        <location evidence="2">Apoplast</location>
    </subcellularLocation>
</comment>
<accession>A0A6A1W8W7</accession>
<dbReference type="GO" id="GO:0009609">
    <property type="term" value="P:response to symbiotic bacterium"/>
    <property type="evidence" value="ECO:0007669"/>
    <property type="project" value="UniProtKB-ARBA"/>
</dbReference>
<evidence type="ECO:0000256" key="7">
    <source>
        <dbReference type="ARBA" id="ARBA00022729"/>
    </source>
</evidence>
<evidence type="ECO:0000256" key="10">
    <source>
        <dbReference type="ARBA" id="ARBA00023180"/>
    </source>
</evidence>
<evidence type="ECO:0000313" key="19">
    <source>
        <dbReference type="Proteomes" id="UP000516437"/>
    </source>
</evidence>
<dbReference type="SUPFAM" id="SSF52743">
    <property type="entry name" value="Subtilisin-like"/>
    <property type="match status" value="1"/>
</dbReference>
<proteinExistence type="inferred from homology"/>
<dbReference type="GO" id="GO:0006508">
    <property type="term" value="P:proteolysis"/>
    <property type="evidence" value="ECO:0007669"/>
    <property type="project" value="UniProtKB-KW"/>
</dbReference>
<dbReference type="OrthoDB" id="206201at2759"/>
<comment type="function">
    <text evidence="1">Required for arbuscular mycorrhiza (AM) development during AM symbiosis with AM fungi (e.g. Glomeromycota intraradices).</text>
</comment>
<dbReference type="GO" id="GO:0048046">
    <property type="term" value="C:apoplast"/>
    <property type="evidence" value="ECO:0007669"/>
    <property type="project" value="UniProtKB-SubCell"/>
</dbReference>
<dbReference type="GO" id="GO:0009610">
    <property type="term" value="P:response to symbiotic fungus"/>
    <property type="evidence" value="ECO:0007669"/>
    <property type="project" value="UniProtKB-ARBA"/>
</dbReference>